<evidence type="ECO:0000256" key="1">
    <source>
        <dbReference type="SAM" id="Phobius"/>
    </source>
</evidence>
<keyword evidence="3" id="KW-1185">Reference proteome</keyword>
<organism evidence="2 3">
    <name type="scientific">Aspergillus avenaceus</name>
    <dbReference type="NCBI Taxonomy" id="36643"/>
    <lineage>
        <taxon>Eukaryota</taxon>
        <taxon>Fungi</taxon>
        <taxon>Dikarya</taxon>
        <taxon>Ascomycota</taxon>
        <taxon>Pezizomycotina</taxon>
        <taxon>Eurotiomycetes</taxon>
        <taxon>Eurotiomycetidae</taxon>
        <taxon>Eurotiales</taxon>
        <taxon>Aspergillaceae</taxon>
        <taxon>Aspergillus</taxon>
        <taxon>Aspergillus subgen. Circumdati</taxon>
    </lineage>
</organism>
<gene>
    <name evidence="2" type="ORF">BDV25DRAFT_163107</name>
</gene>
<protein>
    <submittedName>
        <fullName evidence="2">Uncharacterized protein</fullName>
    </submittedName>
</protein>
<dbReference type="EMBL" id="ML742285">
    <property type="protein sequence ID" value="KAE8146122.1"/>
    <property type="molecule type" value="Genomic_DNA"/>
</dbReference>
<proteinExistence type="predicted"/>
<keyword evidence="1" id="KW-0812">Transmembrane</keyword>
<evidence type="ECO:0000313" key="2">
    <source>
        <dbReference type="EMBL" id="KAE8146122.1"/>
    </source>
</evidence>
<dbReference type="Proteomes" id="UP000325780">
    <property type="component" value="Unassembled WGS sequence"/>
</dbReference>
<accession>A0A5N6TIG1</accession>
<keyword evidence="1" id="KW-1133">Transmembrane helix</keyword>
<dbReference type="AlphaFoldDB" id="A0A5N6TIG1"/>
<feature type="transmembrane region" description="Helical" evidence="1">
    <location>
        <begin position="7"/>
        <end position="31"/>
    </location>
</feature>
<evidence type="ECO:0000313" key="3">
    <source>
        <dbReference type="Proteomes" id="UP000325780"/>
    </source>
</evidence>
<sequence>MILCNFFFCISLILFLITIGNLFIHFVFLLIPQPVLPLLNHTIKKKGEQGTLKKKGIRDHN</sequence>
<keyword evidence="1" id="KW-0472">Membrane</keyword>
<name>A0A5N6TIG1_ASPAV</name>
<reference evidence="2 3" key="1">
    <citation type="submission" date="2019-04" db="EMBL/GenBank/DDBJ databases">
        <title>Friends and foes A comparative genomics study of 23 Aspergillus species from section Flavi.</title>
        <authorList>
            <consortium name="DOE Joint Genome Institute"/>
            <person name="Kjaerbolling I."/>
            <person name="Vesth T."/>
            <person name="Frisvad J.C."/>
            <person name="Nybo J.L."/>
            <person name="Theobald S."/>
            <person name="Kildgaard S."/>
            <person name="Isbrandt T."/>
            <person name="Kuo A."/>
            <person name="Sato A."/>
            <person name="Lyhne E.K."/>
            <person name="Kogle M.E."/>
            <person name="Wiebenga A."/>
            <person name="Kun R.S."/>
            <person name="Lubbers R.J."/>
            <person name="Makela M.R."/>
            <person name="Barry K."/>
            <person name="Chovatia M."/>
            <person name="Clum A."/>
            <person name="Daum C."/>
            <person name="Haridas S."/>
            <person name="He G."/>
            <person name="LaButti K."/>
            <person name="Lipzen A."/>
            <person name="Mondo S."/>
            <person name="Riley R."/>
            <person name="Salamov A."/>
            <person name="Simmons B.A."/>
            <person name="Magnuson J.K."/>
            <person name="Henrissat B."/>
            <person name="Mortensen U.H."/>
            <person name="Larsen T.O."/>
            <person name="Devries R.P."/>
            <person name="Grigoriev I.V."/>
            <person name="Machida M."/>
            <person name="Baker S.E."/>
            <person name="Andersen M.R."/>
        </authorList>
    </citation>
    <scope>NUCLEOTIDE SEQUENCE [LARGE SCALE GENOMIC DNA]</scope>
    <source>
        <strain evidence="2 3">IBT 18842</strain>
    </source>
</reference>